<accession>A0A8K0WDV3</accession>
<sequence length="158" mass="17859">MKFTAATLFSFVAFTKANFDIYLSQETGTTPEGGNHEIWNIYPSDPTCSDVETSRNWFSRDDVSSQTGIRCSGQCYGGSAATDIDVLEMHFTNDPLYHWTIYKDKNYDLYGTDDQIYGNCFPFPGNEYSCHKGNVLYDGVRKFRCLTDVTVDQIEAGN</sequence>
<comment type="caution">
    <text evidence="2">The sequence shown here is derived from an EMBL/GenBank/DDBJ whole genome shotgun (WGS) entry which is preliminary data.</text>
</comment>
<keyword evidence="1" id="KW-0732">Signal</keyword>
<evidence type="ECO:0000313" key="3">
    <source>
        <dbReference type="Proteomes" id="UP000813427"/>
    </source>
</evidence>
<dbReference type="Proteomes" id="UP000813427">
    <property type="component" value="Unassembled WGS sequence"/>
</dbReference>
<keyword evidence="3" id="KW-1185">Reference proteome</keyword>
<evidence type="ECO:0000256" key="1">
    <source>
        <dbReference type="SAM" id="SignalP"/>
    </source>
</evidence>
<dbReference type="AlphaFoldDB" id="A0A8K0WDV3"/>
<name>A0A8K0WDV3_9HYPO</name>
<proteinExistence type="predicted"/>
<feature type="signal peptide" evidence="1">
    <location>
        <begin position="1"/>
        <end position="17"/>
    </location>
</feature>
<dbReference type="EMBL" id="JAGPXF010000003">
    <property type="protein sequence ID" value="KAH7252764.1"/>
    <property type="molecule type" value="Genomic_DNA"/>
</dbReference>
<organism evidence="2 3">
    <name type="scientific">Fusarium tricinctum</name>
    <dbReference type="NCBI Taxonomy" id="61284"/>
    <lineage>
        <taxon>Eukaryota</taxon>
        <taxon>Fungi</taxon>
        <taxon>Dikarya</taxon>
        <taxon>Ascomycota</taxon>
        <taxon>Pezizomycotina</taxon>
        <taxon>Sordariomycetes</taxon>
        <taxon>Hypocreomycetidae</taxon>
        <taxon>Hypocreales</taxon>
        <taxon>Nectriaceae</taxon>
        <taxon>Fusarium</taxon>
        <taxon>Fusarium tricinctum species complex</taxon>
    </lineage>
</organism>
<protein>
    <submittedName>
        <fullName evidence="2">Uncharacterized protein</fullName>
    </submittedName>
</protein>
<reference evidence="2" key="1">
    <citation type="journal article" date="2021" name="Nat. Commun.">
        <title>Genetic determinants of endophytism in the Arabidopsis root mycobiome.</title>
        <authorList>
            <person name="Mesny F."/>
            <person name="Miyauchi S."/>
            <person name="Thiergart T."/>
            <person name="Pickel B."/>
            <person name="Atanasova L."/>
            <person name="Karlsson M."/>
            <person name="Huettel B."/>
            <person name="Barry K.W."/>
            <person name="Haridas S."/>
            <person name="Chen C."/>
            <person name="Bauer D."/>
            <person name="Andreopoulos W."/>
            <person name="Pangilinan J."/>
            <person name="LaButti K."/>
            <person name="Riley R."/>
            <person name="Lipzen A."/>
            <person name="Clum A."/>
            <person name="Drula E."/>
            <person name="Henrissat B."/>
            <person name="Kohler A."/>
            <person name="Grigoriev I.V."/>
            <person name="Martin F.M."/>
            <person name="Hacquard S."/>
        </authorList>
    </citation>
    <scope>NUCLEOTIDE SEQUENCE</scope>
    <source>
        <strain evidence="2">MPI-SDFR-AT-0068</strain>
    </source>
</reference>
<evidence type="ECO:0000313" key="2">
    <source>
        <dbReference type="EMBL" id="KAH7252764.1"/>
    </source>
</evidence>
<dbReference type="OrthoDB" id="3770142at2759"/>
<feature type="chain" id="PRO_5035434581" evidence="1">
    <location>
        <begin position="18"/>
        <end position="158"/>
    </location>
</feature>
<gene>
    <name evidence="2" type="ORF">BKA59DRAFT_510865</name>
</gene>